<organism evidence="2 3">
    <name type="scientific">Dorea amylophila</name>
    <dbReference type="NCBI Taxonomy" id="2981789"/>
    <lineage>
        <taxon>Bacteria</taxon>
        <taxon>Bacillati</taxon>
        <taxon>Bacillota</taxon>
        <taxon>Clostridia</taxon>
        <taxon>Lachnospirales</taxon>
        <taxon>Lachnospiraceae</taxon>
        <taxon>Dorea</taxon>
    </lineage>
</organism>
<accession>A0ABW8AW44</accession>
<dbReference type="Proteomes" id="UP001614216">
    <property type="component" value="Unassembled WGS sequence"/>
</dbReference>
<proteinExistence type="predicted"/>
<dbReference type="Pfam" id="PF01507">
    <property type="entry name" value="PAPS_reduct"/>
    <property type="match status" value="1"/>
</dbReference>
<evidence type="ECO:0000313" key="2">
    <source>
        <dbReference type="EMBL" id="MFI7844612.1"/>
    </source>
</evidence>
<gene>
    <name evidence="2" type="ORF">ACIF0M_03515</name>
</gene>
<dbReference type="Gene3D" id="3.40.50.620">
    <property type="entry name" value="HUPs"/>
    <property type="match status" value="1"/>
</dbReference>
<keyword evidence="3" id="KW-1185">Reference proteome</keyword>
<dbReference type="InterPro" id="IPR002500">
    <property type="entry name" value="PAPS_reduct_dom"/>
</dbReference>
<evidence type="ECO:0000313" key="3">
    <source>
        <dbReference type="Proteomes" id="UP001614216"/>
    </source>
</evidence>
<dbReference type="EMBL" id="JBITRD010000002">
    <property type="protein sequence ID" value="MFI7844612.1"/>
    <property type="molecule type" value="Genomic_DNA"/>
</dbReference>
<dbReference type="PANTHER" id="PTHR43196:SF2">
    <property type="entry name" value="PHOSPHOADENOSINE PHOSPHOSULFATE REDUCTASE"/>
    <property type="match status" value="1"/>
</dbReference>
<comment type="caution">
    <text evidence="2">The sequence shown here is derived from an EMBL/GenBank/DDBJ whole genome shotgun (WGS) entry which is preliminary data.</text>
</comment>
<name>A0ABW8AW44_9FIRM</name>
<dbReference type="PANTHER" id="PTHR43196">
    <property type="entry name" value="SULFATE ADENYLYLTRANSFERASE SUBUNIT 2"/>
    <property type="match status" value="1"/>
</dbReference>
<dbReference type="RefSeq" id="WP_396569146.1">
    <property type="nucleotide sequence ID" value="NZ_JBITRD010000002.1"/>
</dbReference>
<dbReference type="InterPro" id="IPR050128">
    <property type="entry name" value="Sulfate_adenylyltrnsfr_sub2"/>
</dbReference>
<reference evidence="2 3" key="1">
    <citation type="submission" date="2024-08" db="EMBL/GenBank/DDBJ databases">
        <authorList>
            <person name="Vancuren S.J."/>
            <person name="Allen-Vercoe E."/>
        </authorList>
    </citation>
    <scope>NUCLEOTIDE SEQUENCE [LARGE SCALE GENOMIC DNA]</scope>
    <source>
        <strain evidence="2 3">16-6-I_42_FAA</strain>
    </source>
</reference>
<sequence>MTKYRIRQWVEYYGEDGVYVSFSGGKDSTVLLDLVRQMYSNVTAVFVDTGLEYPEIREFVKTFSNVVWLKPKKNFKQVITEYGYPFISKEVSDKVDGARKYMQALNDAQSRERERERERVGRYVMLGE</sequence>
<feature type="domain" description="Phosphoadenosine phosphosulphate reductase" evidence="1">
    <location>
        <begin position="19"/>
        <end position="99"/>
    </location>
</feature>
<dbReference type="InterPro" id="IPR014729">
    <property type="entry name" value="Rossmann-like_a/b/a_fold"/>
</dbReference>
<protein>
    <submittedName>
        <fullName evidence="2">Phosphoadenosine phosphosulfate reductase family protein</fullName>
    </submittedName>
</protein>
<dbReference type="SUPFAM" id="SSF52402">
    <property type="entry name" value="Adenine nucleotide alpha hydrolases-like"/>
    <property type="match status" value="1"/>
</dbReference>
<evidence type="ECO:0000259" key="1">
    <source>
        <dbReference type="Pfam" id="PF01507"/>
    </source>
</evidence>